<organism evidence="9 10">
    <name type="scientific">Corynebacterium ureicelerivorans</name>
    <dbReference type="NCBI Taxonomy" id="401472"/>
    <lineage>
        <taxon>Bacteria</taxon>
        <taxon>Bacillati</taxon>
        <taxon>Actinomycetota</taxon>
        <taxon>Actinomycetes</taxon>
        <taxon>Mycobacteriales</taxon>
        <taxon>Corynebacteriaceae</taxon>
        <taxon>Corynebacterium</taxon>
    </lineage>
</organism>
<feature type="domain" description="Type II secretion system protein GspF" evidence="8">
    <location>
        <begin position="50"/>
        <end position="170"/>
    </location>
</feature>
<evidence type="ECO:0000256" key="7">
    <source>
        <dbReference type="SAM" id="SignalP"/>
    </source>
</evidence>
<keyword evidence="3 6" id="KW-0812">Transmembrane</keyword>
<evidence type="ECO:0000313" key="9">
    <source>
        <dbReference type="EMBL" id="AIL96045.1"/>
    </source>
</evidence>
<dbReference type="PANTHER" id="PTHR35007:SF3">
    <property type="entry name" value="POSSIBLE CONSERVED ALANINE RICH MEMBRANE PROTEIN"/>
    <property type="match status" value="1"/>
</dbReference>
<dbReference type="EMBL" id="CP009215">
    <property type="protein sequence ID" value="AIL96045.1"/>
    <property type="molecule type" value="Genomic_DNA"/>
</dbReference>
<feature type="transmembrane region" description="Helical" evidence="6">
    <location>
        <begin position="151"/>
        <end position="175"/>
    </location>
</feature>
<evidence type="ECO:0000256" key="1">
    <source>
        <dbReference type="ARBA" id="ARBA00004651"/>
    </source>
</evidence>
<feature type="chain" id="PRO_5038967422" description="Type II secretion system protein GspF domain-containing protein" evidence="7">
    <location>
        <begin position="20"/>
        <end position="183"/>
    </location>
</feature>
<dbReference type="AlphaFoldDB" id="A0A077HIE3"/>
<dbReference type="HOGENOM" id="CLU_064089_1_1_11"/>
<evidence type="ECO:0000313" key="10">
    <source>
        <dbReference type="Proteomes" id="UP000028939"/>
    </source>
</evidence>
<evidence type="ECO:0000256" key="4">
    <source>
        <dbReference type="ARBA" id="ARBA00022989"/>
    </source>
</evidence>
<dbReference type="Proteomes" id="UP000028939">
    <property type="component" value="Chromosome"/>
</dbReference>
<evidence type="ECO:0000259" key="8">
    <source>
        <dbReference type="Pfam" id="PF00482"/>
    </source>
</evidence>
<gene>
    <name evidence="9" type="ORF">CUREI_00790</name>
</gene>
<keyword evidence="10" id="KW-1185">Reference proteome</keyword>
<evidence type="ECO:0000256" key="2">
    <source>
        <dbReference type="ARBA" id="ARBA00022475"/>
    </source>
</evidence>
<keyword evidence="4 6" id="KW-1133">Transmembrane helix</keyword>
<name>A0A077HIE3_9CORY</name>
<protein>
    <recommendedName>
        <fullName evidence="8">Type II secretion system protein GspF domain-containing protein</fullName>
    </recommendedName>
</protein>
<proteinExistence type="predicted"/>
<dbReference type="KEGG" id="cuv:CUREI_00790"/>
<dbReference type="GO" id="GO:0005886">
    <property type="term" value="C:plasma membrane"/>
    <property type="evidence" value="ECO:0007669"/>
    <property type="project" value="UniProtKB-SubCell"/>
</dbReference>
<evidence type="ECO:0000256" key="5">
    <source>
        <dbReference type="ARBA" id="ARBA00023136"/>
    </source>
</evidence>
<evidence type="ECO:0000256" key="6">
    <source>
        <dbReference type="SAM" id="Phobius"/>
    </source>
</evidence>
<comment type="subcellular location">
    <subcellularLocation>
        <location evidence="1">Cell membrane</location>
        <topology evidence="1">Multi-pass membrane protein</topology>
    </subcellularLocation>
</comment>
<reference evidence="9 10" key="1">
    <citation type="submission" date="2014-08" db="EMBL/GenBank/DDBJ databases">
        <title>Complete genome sequence of Corynebacterium ureicelerivorans DSM 45051, a lipophilic and urea-splitting isolate from a blood culture of a septicaemia patient.</title>
        <authorList>
            <person name="Tippelt A."/>
            <person name="Albersmeier A."/>
            <person name="Brinkrolf K."/>
            <person name="Ruckert C."/>
            <person name="Tauch A."/>
        </authorList>
    </citation>
    <scope>NUCLEOTIDE SEQUENCE [LARGE SCALE GENOMIC DNA]</scope>
    <source>
        <strain evidence="9 10">IMMIB RIV-2301</strain>
    </source>
</reference>
<keyword evidence="7" id="KW-0732">Signal</keyword>
<sequence>MIGVLPALLIAGALAVAPAGPAGRVTTPTPKAPRDGPFAVDPERCASDIELFAACVSAGLPAGAAAAAVADTYVGGRGPWHTVASLTALGVEPQRAWAELRHLPGGEDLAGLVTLSATSGTSLAEGCRRIAAQLRATAGDRAKAKAERAGVLIAIPLTACFLPAFFVLGLAPAVISLGQTLIH</sequence>
<dbReference type="PANTHER" id="PTHR35007">
    <property type="entry name" value="INTEGRAL MEMBRANE PROTEIN-RELATED"/>
    <property type="match status" value="1"/>
</dbReference>
<keyword evidence="2" id="KW-1003">Cell membrane</keyword>
<feature type="signal peptide" evidence="7">
    <location>
        <begin position="1"/>
        <end position="19"/>
    </location>
</feature>
<keyword evidence="5 6" id="KW-0472">Membrane</keyword>
<evidence type="ECO:0000256" key="3">
    <source>
        <dbReference type="ARBA" id="ARBA00022692"/>
    </source>
</evidence>
<dbReference type="InterPro" id="IPR018076">
    <property type="entry name" value="T2SS_GspF_dom"/>
</dbReference>
<dbReference type="STRING" id="401472.CUREI_00790"/>
<dbReference type="OrthoDB" id="3267562at2"/>
<accession>A0A077HIE3</accession>
<dbReference type="RefSeq" id="WP_038609300.1">
    <property type="nucleotide sequence ID" value="NZ_CP009215.1"/>
</dbReference>
<dbReference type="Pfam" id="PF00482">
    <property type="entry name" value="T2SSF"/>
    <property type="match status" value="1"/>
</dbReference>